<dbReference type="KEGG" id="brh:RBRH_00828"/>
<protein>
    <recommendedName>
        <fullName evidence="12">ATP synthase epsilon chain</fullName>
    </recommendedName>
    <alternativeName>
        <fullName evidence="12">ATP synthase F1 sector epsilon subunit</fullName>
    </alternativeName>
    <alternativeName>
        <fullName evidence="12">F-ATPase epsilon subunit</fullName>
    </alternativeName>
</protein>
<evidence type="ECO:0000256" key="3">
    <source>
        <dbReference type="ARBA" id="ARBA00005712"/>
    </source>
</evidence>
<dbReference type="NCBIfam" id="TIGR01216">
    <property type="entry name" value="ATP_synt_epsi"/>
    <property type="match status" value="1"/>
</dbReference>
<evidence type="ECO:0000256" key="11">
    <source>
        <dbReference type="ARBA" id="ARBA00023310"/>
    </source>
</evidence>
<gene>
    <name evidence="12" type="primary">atpC</name>
    <name evidence="17" type="ordered locus">RBRH_00828</name>
</gene>
<feature type="domain" description="ATP synthase F1 complex delta/epsilon subunit N-terminal" evidence="16">
    <location>
        <begin position="27"/>
        <end position="106"/>
    </location>
</feature>
<keyword evidence="6 12" id="KW-1003">Cell membrane</keyword>
<dbReference type="HAMAP" id="MF_00530">
    <property type="entry name" value="ATP_synth_epsil_bac"/>
    <property type="match status" value="1"/>
</dbReference>
<keyword evidence="11 12" id="KW-0066">ATP synthesis</keyword>
<dbReference type="InterPro" id="IPR001469">
    <property type="entry name" value="ATP_synth_F1_dsu/esu"/>
</dbReference>
<dbReference type="GO" id="GO:0005524">
    <property type="term" value="F:ATP binding"/>
    <property type="evidence" value="ECO:0007669"/>
    <property type="project" value="UniProtKB-UniRule"/>
</dbReference>
<evidence type="ECO:0000256" key="9">
    <source>
        <dbReference type="ARBA" id="ARBA00023136"/>
    </source>
</evidence>
<dbReference type="InterPro" id="IPR036771">
    <property type="entry name" value="ATPsynth_dsu/esu_N"/>
</dbReference>
<dbReference type="InterPro" id="IPR020547">
    <property type="entry name" value="ATP_synth_F1_esu_C"/>
</dbReference>
<dbReference type="SUPFAM" id="SSF51344">
    <property type="entry name" value="Epsilon subunit of F1F0-ATP synthase N-terminal domain"/>
    <property type="match status" value="1"/>
</dbReference>
<evidence type="ECO:0000256" key="14">
    <source>
        <dbReference type="SAM" id="Coils"/>
    </source>
</evidence>
<dbReference type="AlphaFoldDB" id="E5AKK2"/>
<evidence type="ECO:0000256" key="6">
    <source>
        <dbReference type="ARBA" id="ARBA00022475"/>
    </source>
</evidence>
<dbReference type="GO" id="GO:0045259">
    <property type="term" value="C:proton-transporting ATP synthase complex"/>
    <property type="evidence" value="ECO:0007669"/>
    <property type="project" value="UniProtKB-KW"/>
</dbReference>
<dbReference type="Gene3D" id="1.20.5.440">
    <property type="entry name" value="ATP synthase delta/epsilon subunit, C-terminal domain"/>
    <property type="match status" value="1"/>
</dbReference>
<dbReference type="InterPro" id="IPR036794">
    <property type="entry name" value="ATP_F1_dsu/esu_C_sf"/>
</dbReference>
<dbReference type="CDD" id="cd12152">
    <property type="entry name" value="F1-ATPase_delta"/>
    <property type="match status" value="1"/>
</dbReference>
<evidence type="ECO:0000313" key="18">
    <source>
        <dbReference type="Proteomes" id="UP000007437"/>
    </source>
</evidence>
<dbReference type="PANTHER" id="PTHR13822:SF10">
    <property type="entry name" value="ATP SYNTHASE EPSILON CHAIN, CHLOROPLASTIC"/>
    <property type="match status" value="1"/>
</dbReference>
<dbReference type="EMBL" id="FR687359">
    <property type="protein sequence ID" value="CBW73674.1"/>
    <property type="molecule type" value="Genomic_DNA"/>
</dbReference>
<dbReference type="InterPro" id="IPR020546">
    <property type="entry name" value="ATP_synth_F1_dsu/esu_N"/>
</dbReference>
<feature type="domain" description="ATP synthase epsilon subunit C-terminal" evidence="15">
    <location>
        <begin position="111"/>
        <end position="154"/>
    </location>
</feature>
<dbReference type="HOGENOM" id="CLU_084338_2_0_4"/>
<dbReference type="STRING" id="882378.RBRH_00828"/>
<dbReference type="SUPFAM" id="SSF46604">
    <property type="entry name" value="Epsilon subunit of F1F0-ATP synthase C-terminal domain"/>
    <property type="match status" value="1"/>
</dbReference>
<evidence type="ECO:0000256" key="10">
    <source>
        <dbReference type="ARBA" id="ARBA00023196"/>
    </source>
</evidence>
<name>E5AKK2_MYCRK</name>
<dbReference type="FunFam" id="2.60.15.10:FF:000001">
    <property type="entry name" value="ATP synthase epsilon chain"/>
    <property type="match status" value="1"/>
</dbReference>
<feature type="coiled-coil region" evidence="14">
    <location>
        <begin position="107"/>
        <end position="141"/>
    </location>
</feature>
<proteinExistence type="inferred from homology"/>
<keyword evidence="17" id="KW-0378">Hydrolase</keyword>
<organism evidence="17 18">
    <name type="scientific">Mycetohabitans rhizoxinica (strain DSM 19002 / CIP 109453 / HKI 454)</name>
    <name type="common">Paraburkholderia rhizoxinica</name>
    <dbReference type="NCBI Taxonomy" id="882378"/>
    <lineage>
        <taxon>Bacteria</taxon>
        <taxon>Pseudomonadati</taxon>
        <taxon>Pseudomonadota</taxon>
        <taxon>Betaproteobacteria</taxon>
        <taxon>Burkholderiales</taxon>
        <taxon>Burkholderiaceae</taxon>
        <taxon>Mycetohabitans</taxon>
    </lineage>
</organism>
<keyword evidence="9 12" id="KW-0472">Membrane</keyword>
<dbReference type="Pfam" id="PF02823">
    <property type="entry name" value="ATP-synt_DE_N"/>
    <property type="match status" value="1"/>
</dbReference>
<sequence length="164" mass="17387">MRAPGESELAVPTPAIHAQPGVDMATIKVDVVSAEESIFSGHARFVALPGEAGELGILPGHTPLITRIRPGSVRIEDENGDEQFVFVAGGILEVQPGAVTVLADTAIRGAELDEAKAEQARKRAEEALQNTDSNLEYATAQAELAYATAQLAAIAQLRRRRGQH</sequence>
<dbReference type="PANTHER" id="PTHR13822">
    <property type="entry name" value="ATP SYNTHASE DELTA/EPSILON CHAIN"/>
    <property type="match status" value="1"/>
</dbReference>
<dbReference type="Pfam" id="PF00401">
    <property type="entry name" value="ATP-synt_DE"/>
    <property type="match status" value="1"/>
</dbReference>
<accession>E5AKK2</accession>
<dbReference type="Proteomes" id="UP000007437">
    <property type="component" value="Chromosome"/>
</dbReference>
<keyword evidence="14" id="KW-0175">Coiled coil</keyword>
<keyword evidence="8 12" id="KW-0406">Ion transport</keyword>
<evidence type="ECO:0000256" key="8">
    <source>
        <dbReference type="ARBA" id="ARBA00023065"/>
    </source>
</evidence>
<dbReference type="GO" id="GO:0016787">
    <property type="term" value="F:hydrolase activity"/>
    <property type="evidence" value="ECO:0007669"/>
    <property type="project" value="UniProtKB-KW"/>
</dbReference>
<comment type="subunit">
    <text evidence="4 12 13">F-type ATPases have 2 components, CF(1) - the catalytic core - and CF(0) - the membrane proton channel. CF(1) has five subunits: alpha(3), beta(3), gamma(1), delta(1), epsilon(1). CF(0) has three main subunits: a, b and c.</text>
</comment>
<keyword evidence="12" id="KW-0997">Cell inner membrane</keyword>
<keyword evidence="7 12" id="KW-0375">Hydrogen ion transport</keyword>
<evidence type="ECO:0000256" key="2">
    <source>
        <dbReference type="ARBA" id="ARBA00004202"/>
    </source>
</evidence>
<reference evidence="17 18" key="1">
    <citation type="journal article" date="2011" name="J. Bacteriol.">
        <title>Complete genome sequence of Burkholderia rhizoxinica, an endosymbiont of Rhizopus microsporus.</title>
        <authorList>
            <person name="Lackner G."/>
            <person name="Moebius N."/>
            <person name="Partida-Martinez L."/>
            <person name="Hertweck C."/>
        </authorList>
    </citation>
    <scope>NUCLEOTIDE SEQUENCE [LARGE SCALE GENOMIC DNA]</scope>
    <source>
        <strain evidence="18">DSM 19002 / CIP 109453 / HKI 454</strain>
    </source>
</reference>
<dbReference type="GO" id="GO:0005886">
    <property type="term" value="C:plasma membrane"/>
    <property type="evidence" value="ECO:0007669"/>
    <property type="project" value="UniProtKB-SubCell"/>
</dbReference>
<evidence type="ECO:0000256" key="5">
    <source>
        <dbReference type="ARBA" id="ARBA00022448"/>
    </source>
</evidence>
<comment type="similarity">
    <text evidence="3 12 13">Belongs to the ATPase epsilon chain family.</text>
</comment>
<evidence type="ECO:0000256" key="1">
    <source>
        <dbReference type="ARBA" id="ARBA00003543"/>
    </source>
</evidence>
<keyword evidence="5 12" id="KW-0813">Transport</keyword>
<evidence type="ECO:0000256" key="13">
    <source>
        <dbReference type="RuleBase" id="RU003656"/>
    </source>
</evidence>
<evidence type="ECO:0000256" key="12">
    <source>
        <dbReference type="HAMAP-Rule" id="MF_00530"/>
    </source>
</evidence>
<comment type="subcellular location">
    <subcellularLocation>
        <location evidence="12">Cell inner membrane</location>
        <topology evidence="12">Peripheral membrane protein</topology>
    </subcellularLocation>
    <subcellularLocation>
        <location evidence="2">Cell membrane</location>
        <topology evidence="2">Peripheral membrane protein</topology>
    </subcellularLocation>
</comment>
<dbReference type="GO" id="GO:0046933">
    <property type="term" value="F:proton-transporting ATP synthase activity, rotational mechanism"/>
    <property type="evidence" value="ECO:0007669"/>
    <property type="project" value="UniProtKB-UniRule"/>
</dbReference>
<evidence type="ECO:0000259" key="15">
    <source>
        <dbReference type="Pfam" id="PF00401"/>
    </source>
</evidence>
<comment type="function">
    <text evidence="1 12">Produces ATP from ADP in the presence of a proton gradient across the membrane.</text>
</comment>
<dbReference type="Gene3D" id="2.60.15.10">
    <property type="entry name" value="F0F1 ATP synthase delta/epsilon subunit, N-terminal"/>
    <property type="match status" value="1"/>
</dbReference>
<evidence type="ECO:0000259" key="16">
    <source>
        <dbReference type="Pfam" id="PF02823"/>
    </source>
</evidence>
<keyword evidence="10 12" id="KW-0139">CF(1)</keyword>
<evidence type="ECO:0000313" key="17">
    <source>
        <dbReference type="EMBL" id="CBW73674.1"/>
    </source>
</evidence>
<evidence type="ECO:0000256" key="7">
    <source>
        <dbReference type="ARBA" id="ARBA00022781"/>
    </source>
</evidence>
<dbReference type="NCBIfam" id="NF001847">
    <property type="entry name" value="PRK00571.1-4"/>
    <property type="match status" value="1"/>
</dbReference>
<dbReference type="eggNOG" id="COG0355">
    <property type="taxonomic scope" value="Bacteria"/>
</dbReference>
<evidence type="ECO:0000256" key="4">
    <source>
        <dbReference type="ARBA" id="ARBA00011648"/>
    </source>
</evidence>